<dbReference type="SUPFAM" id="SSF53474">
    <property type="entry name" value="alpha/beta-Hydrolases"/>
    <property type="match status" value="1"/>
</dbReference>
<feature type="signal peptide" evidence="1">
    <location>
        <begin position="1"/>
        <end position="25"/>
    </location>
</feature>
<name>A0A9D1WH84_9FIRM</name>
<evidence type="ECO:0000256" key="1">
    <source>
        <dbReference type="SAM" id="SignalP"/>
    </source>
</evidence>
<dbReference type="InterPro" id="IPR029058">
    <property type="entry name" value="AB_hydrolase_fold"/>
</dbReference>
<reference evidence="2" key="2">
    <citation type="submission" date="2021-04" db="EMBL/GenBank/DDBJ databases">
        <authorList>
            <person name="Gilroy R."/>
        </authorList>
    </citation>
    <scope>NUCLEOTIDE SEQUENCE</scope>
    <source>
        <strain evidence="2">ChiSjej1B19-8411</strain>
    </source>
</reference>
<dbReference type="AlphaFoldDB" id="A0A9D1WH84"/>
<dbReference type="Proteomes" id="UP000886817">
    <property type="component" value="Unassembled WGS sequence"/>
</dbReference>
<evidence type="ECO:0000313" key="3">
    <source>
        <dbReference type="Proteomes" id="UP000886817"/>
    </source>
</evidence>
<dbReference type="PROSITE" id="PS51257">
    <property type="entry name" value="PROKAR_LIPOPROTEIN"/>
    <property type="match status" value="1"/>
</dbReference>
<organism evidence="2 3">
    <name type="scientific">Candidatus Blautia gallistercoris</name>
    <dbReference type="NCBI Taxonomy" id="2838490"/>
    <lineage>
        <taxon>Bacteria</taxon>
        <taxon>Bacillati</taxon>
        <taxon>Bacillota</taxon>
        <taxon>Clostridia</taxon>
        <taxon>Lachnospirales</taxon>
        <taxon>Lachnospiraceae</taxon>
        <taxon>Blautia</taxon>
    </lineage>
</organism>
<keyword evidence="1" id="KW-0732">Signal</keyword>
<accession>A0A9D1WH84</accession>
<sequence>MKWVRSFFLCLFLGAAAAAGGCAQAEEDTAGPAITEGAVTDNTGEDGLTGQEENPFLPQSRTYAYETEDLFAERDGNQIYGQIYIPQNAGEKMPAMIVPLSYSQKALEVYPLAELQVIEGGGHGFYGKDAEETMDFILAYLEEHVEKTAASRNSGQK</sequence>
<evidence type="ECO:0008006" key="4">
    <source>
        <dbReference type="Google" id="ProtNLM"/>
    </source>
</evidence>
<gene>
    <name evidence="2" type="ORF">IAA45_00205</name>
</gene>
<evidence type="ECO:0000313" key="2">
    <source>
        <dbReference type="EMBL" id="HIX58127.1"/>
    </source>
</evidence>
<feature type="chain" id="PRO_5038833012" description="Alpha/beta hydrolase family protein" evidence="1">
    <location>
        <begin position="26"/>
        <end position="157"/>
    </location>
</feature>
<reference evidence="2" key="1">
    <citation type="journal article" date="2021" name="PeerJ">
        <title>Extensive microbial diversity within the chicken gut microbiome revealed by metagenomics and culture.</title>
        <authorList>
            <person name="Gilroy R."/>
            <person name="Ravi A."/>
            <person name="Getino M."/>
            <person name="Pursley I."/>
            <person name="Horton D.L."/>
            <person name="Alikhan N.F."/>
            <person name="Baker D."/>
            <person name="Gharbi K."/>
            <person name="Hall N."/>
            <person name="Watson M."/>
            <person name="Adriaenssens E.M."/>
            <person name="Foster-Nyarko E."/>
            <person name="Jarju S."/>
            <person name="Secka A."/>
            <person name="Antonio M."/>
            <person name="Oren A."/>
            <person name="Chaudhuri R.R."/>
            <person name="La Ragione R."/>
            <person name="Hildebrand F."/>
            <person name="Pallen M.J."/>
        </authorList>
    </citation>
    <scope>NUCLEOTIDE SEQUENCE</scope>
    <source>
        <strain evidence="2">ChiSjej1B19-8411</strain>
    </source>
</reference>
<dbReference type="EMBL" id="DXEX01000006">
    <property type="protein sequence ID" value="HIX58127.1"/>
    <property type="molecule type" value="Genomic_DNA"/>
</dbReference>
<proteinExistence type="predicted"/>
<comment type="caution">
    <text evidence="2">The sequence shown here is derived from an EMBL/GenBank/DDBJ whole genome shotgun (WGS) entry which is preliminary data.</text>
</comment>
<protein>
    <recommendedName>
        <fullName evidence="4">Alpha/beta hydrolase family protein</fullName>
    </recommendedName>
</protein>